<dbReference type="InterPro" id="IPR044880">
    <property type="entry name" value="NCX_ion-bd_dom_sf"/>
</dbReference>
<proteinExistence type="predicted"/>
<gene>
    <name evidence="12" type="ORF">SNEC2469_LOCUS4899</name>
</gene>
<keyword evidence="2" id="KW-0813">Transport</keyword>
<feature type="region of interest" description="Disordered" evidence="9">
    <location>
        <begin position="801"/>
        <end position="1186"/>
    </location>
</feature>
<feature type="region of interest" description="Disordered" evidence="9">
    <location>
        <begin position="595"/>
        <end position="627"/>
    </location>
</feature>
<evidence type="ECO:0000256" key="2">
    <source>
        <dbReference type="ARBA" id="ARBA00022448"/>
    </source>
</evidence>
<dbReference type="EMBL" id="CAJNJA010009487">
    <property type="protein sequence ID" value="CAE7247375.1"/>
    <property type="molecule type" value="Genomic_DNA"/>
</dbReference>
<protein>
    <recommendedName>
        <fullName evidence="11">Sodium/calcium exchanger membrane region domain-containing protein</fullName>
    </recommendedName>
</protein>
<evidence type="ECO:0000256" key="1">
    <source>
        <dbReference type="ARBA" id="ARBA00004127"/>
    </source>
</evidence>
<feature type="compositionally biased region" description="Basic and acidic residues" evidence="9">
    <location>
        <begin position="1098"/>
        <end position="1111"/>
    </location>
</feature>
<feature type="compositionally biased region" description="Basic and acidic residues" evidence="9">
    <location>
        <begin position="911"/>
        <end position="928"/>
    </location>
</feature>
<evidence type="ECO:0000313" key="12">
    <source>
        <dbReference type="EMBL" id="CAE7247375.1"/>
    </source>
</evidence>
<feature type="region of interest" description="Disordered" evidence="9">
    <location>
        <begin position="1"/>
        <end position="23"/>
    </location>
</feature>
<dbReference type="InterPro" id="IPR004837">
    <property type="entry name" value="NaCa_Exmemb"/>
</dbReference>
<feature type="compositionally biased region" description="Gly residues" evidence="9">
    <location>
        <begin position="1084"/>
        <end position="1097"/>
    </location>
</feature>
<evidence type="ECO:0000256" key="3">
    <source>
        <dbReference type="ARBA" id="ARBA00022568"/>
    </source>
</evidence>
<reference evidence="12" key="1">
    <citation type="submission" date="2021-02" db="EMBL/GenBank/DDBJ databases">
        <authorList>
            <person name="Dougan E. K."/>
            <person name="Rhodes N."/>
            <person name="Thang M."/>
            <person name="Chan C."/>
        </authorList>
    </citation>
    <scope>NUCLEOTIDE SEQUENCE</scope>
</reference>
<evidence type="ECO:0000256" key="4">
    <source>
        <dbReference type="ARBA" id="ARBA00022692"/>
    </source>
</evidence>
<dbReference type="PANTHER" id="PTHR31503:SF22">
    <property type="entry name" value="VACUOLAR CALCIUM ION TRANSPORTER"/>
    <property type="match status" value="1"/>
</dbReference>
<feature type="compositionally biased region" description="Polar residues" evidence="9">
    <location>
        <begin position="934"/>
        <end position="946"/>
    </location>
</feature>
<keyword evidence="6 10" id="KW-1133">Transmembrane helix</keyword>
<feature type="transmembrane region" description="Helical" evidence="10">
    <location>
        <begin position="393"/>
        <end position="412"/>
    </location>
</feature>
<evidence type="ECO:0000256" key="10">
    <source>
        <dbReference type="SAM" id="Phobius"/>
    </source>
</evidence>
<organism evidence="12 13">
    <name type="scientific">Symbiodinium necroappetens</name>
    <dbReference type="NCBI Taxonomy" id="1628268"/>
    <lineage>
        <taxon>Eukaryota</taxon>
        <taxon>Sar</taxon>
        <taxon>Alveolata</taxon>
        <taxon>Dinophyceae</taxon>
        <taxon>Suessiales</taxon>
        <taxon>Symbiodiniaceae</taxon>
        <taxon>Symbiodinium</taxon>
    </lineage>
</organism>
<evidence type="ECO:0000256" key="7">
    <source>
        <dbReference type="ARBA" id="ARBA00023065"/>
    </source>
</evidence>
<dbReference type="Proteomes" id="UP000601435">
    <property type="component" value="Unassembled WGS sequence"/>
</dbReference>
<feature type="transmembrane region" description="Helical" evidence="10">
    <location>
        <begin position="334"/>
        <end position="357"/>
    </location>
</feature>
<feature type="compositionally biased region" description="Polar residues" evidence="9">
    <location>
        <begin position="1055"/>
        <end position="1075"/>
    </location>
</feature>
<dbReference type="AlphaFoldDB" id="A0A812LH02"/>
<feature type="transmembrane region" description="Helical" evidence="10">
    <location>
        <begin position="64"/>
        <end position="81"/>
    </location>
</feature>
<evidence type="ECO:0000256" key="5">
    <source>
        <dbReference type="ARBA" id="ARBA00022837"/>
    </source>
</evidence>
<evidence type="ECO:0000259" key="11">
    <source>
        <dbReference type="Pfam" id="PF01699"/>
    </source>
</evidence>
<evidence type="ECO:0000256" key="6">
    <source>
        <dbReference type="ARBA" id="ARBA00022989"/>
    </source>
</evidence>
<keyword evidence="3" id="KW-0109">Calcium transport</keyword>
<keyword evidence="13" id="KW-1185">Reference proteome</keyword>
<evidence type="ECO:0000256" key="8">
    <source>
        <dbReference type="ARBA" id="ARBA00023136"/>
    </source>
</evidence>
<dbReference type="NCBIfam" id="TIGR00378">
    <property type="entry name" value="cax"/>
    <property type="match status" value="1"/>
</dbReference>
<feature type="transmembrane region" description="Helical" evidence="10">
    <location>
        <begin position="151"/>
        <end position="176"/>
    </location>
</feature>
<sequence>MASQMQAQKELRRTSSKLESRQGGYQLVSTCPFECDKRSGTEDDKKKEKNDLEGFATIFGDNKILTSLLVFVPLGLMAHQLHWADTYVFSFNFLAIIPLAWLIGKATEDVAARIGETAGGLLNATFGNVVEMLLCIAGIRNNEISVVQCTLLGSILSNLLLVMGCAFLFGGLYYPIQRYNQAGAATQCSLMALSVFAIGLPTIYVNVLKQESEWEHMVEVSRWASVCLLGVYFAYLVFQLKTHASLFQDEGEGEGEEEEEPDLSPVTAAILLLVCTVVTSYATDALIEAIKGTIDEWKVSKEFIGIILLPIIGNAAEHYTAIKVAMQNKMDLSLGVAAGSSCQMALLVTPFTVLVGWCYGTEMTLNFHAFQLAVLLFSVFLVNSILNNGQSNWLEGYILLVTYFVVSLIYFFEGRFLSFGCSPFFDLVWTSCTASLSQPRFGMRGYGVRQVEELSKAASSTGRNKASQKKTAEQQIPQVGAMNHPGLQSLFNPKAGNKVFALDSVLPDANRTRPQKPATGKLALPAVPGSRNVGGEDPLKAGSPVLSVSPELEPVRESDGFSPAFQDAVQTMMQSLQGGNQPQGTAKVTNEPEMTVGASEEPGPDMTSMSSEPPKPTEPQTSESRMRRAIARTPVKPPERIEEIKNIEVFAERLVDAYGSLTKAFEAFDSHDRSEVTRSQFDAALDAMKLDVEELCGIPASKLFSMVSRASKKPIGALTEQAWNSFFKKYLGQTSSAHLLEADYSIQAALSHLAELHRLQPSSAPRERRRWDEEGSDSDPPRRWCVVAAAVLDDSTMAKLANLEDTGSTDRKKNMQEEAGGGRRRGAVGSQEHADGSSASGDSDDDATTRRRLAQDQAGDGSRDGRGQIYESSGGSGVKEGTPGEDADAKLLANGNGAKSGEASYSSDLGGGKDTRGPTQEQRERLGAIDEDGSTLSPGAEVSNSAVPDEEGLQTSASATRAPGGESGLQAPSGPGPGHGSGRGPNSSSGGFGNSGSGVGAPSGTSGTDGDGHRSASKDGQAEEGDGRRLNPGTSSADNSSVLDGPENSKDAFGSTPSDPLSGSTRDPDGRTNNMGGRLDGAAAGAGGAGSSVGGSDGGRDAGADAKDRRTGRAGISSSFSAQDLDGAPAGSKSFSGYADVNRRKYQSEPTDLLARAAAESQSHSAVGAEGVSDEAGDVTGHTSSP</sequence>
<feature type="region of interest" description="Disordered" evidence="9">
    <location>
        <begin position="761"/>
        <end position="782"/>
    </location>
</feature>
<keyword evidence="5" id="KW-0106">Calcium</keyword>
<dbReference type="OrthoDB" id="431204at2759"/>
<feature type="transmembrane region" description="Helical" evidence="10">
    <location>
        <begin position="220"/>
        <end position="238"/>
    </location>
</feature>
<comment type="caution">
    <text evidence="12">The sequence shown here is derived from an EMBL/GenBank/DDBJ whole genome shotgun (WGS) entry which is preliminary data.</text>
</comment>
<dbReference type="PANTHER" id="PTHR31503">
    <property type="entry name" value="VACUOLAR CALCIUM ION TRANSPORTER"/>
    <property type="match status" value="1"/>
</dbReference>
<dbReference type="GO" id="GO:0012505">
    <property type="term" value="C:endomembrane system"/>
    <property type="evidence" value="ECO:0007669"/>
    <property type="project" value="UniProtKB-SubCell"/>
</dbReference>
<dbReference type="GO" id="GO:0015369">
    <property type="term" value="F:calcium:proton antiporter activity"/>
    <property type="evidence" value="ECO:0007669"/>
    <property type="project" value="InterPro"/>
</dbReference>
<evidence type="ECO:0000256" key="9">
    <source>
        <dbReference type="SAM" id="MobiDB-lite"/>
    </source>
</evidence>
<feature type="compositionally biased region" description="Basic and acidic residues" evidence="9">
    <location>
        <begin position="1010"/>
        <end position="1029"/>
    </location>
</feature>
<evidence type="ECO:0000313" key="13">
    <source>
        <dbReference type="Proteomes" id="UP000601435"/>
    </source>
</evidence>
<dbReference type="GO" id="GO:0005774">
    <property type="term" value="C:vacuolar membrane"/>
    <property type="evidence" value="ECO:0007669"/>
    <property type="project" value="UniProtKB-ARBA"/>
</dbReference>
<dbReference type="InterPro" id="IPR004798">
    <property type="entry name" value="CAX-like"/>
</dbReference>
<keyword evidence="7" id="KW-0406">Ion transport</keyword>
<feature type="transmembrane region" description="Helical" evidence="10">
    <location>
        <begin position="188"/>
        <end position="208"/>
    </location>
</feature>
<accession>A0A812LH02</accession>
<feature type="region of interest" description="Disordered" evidence="9">
    <location>
        <begin position="510"/>
        <end position="558"/>
    </location>
</feature>
<feature type="compositionally biased region" description="Gly residues" evidence="9">
    <location>
        <begin position="990"/>
        <end position="1001"/>
    </location>
</feature>
<name>A0A812LH02_9DINO</name>
<feature type="transmembrane region" description="Helical" evidence="10">
    <location>
        <begin position="118"/>
        <end position="139"/>
    </location>
</feature>
<feature type="compositionally biased region" description="Basic and acidic residues" evidence="9">
    <location>
        <begin position="9"/>
        <end position="20"/>
    </location>
</feature>
<dbReference type="NCBIfam" id="TIGR00846">
    <property type="entry name" value="caca2"/>
    <property type="match status" value="1"/>
</dbReference>
<feature type="transmembrane region" description="Helical" evidence="10">
    <location>
        <begin position="369"/>
        <end position="386"/>
    </location>
</feature>
<feature type="domain" description="Sodium/calcium exchanger membrane region" evidence="11">
    <location>
        <begin position="88"/>
        <end position="240"/>
    </location>
</feature>
<keyword evidence="4 10" id="KW-0812">Transmembrane</keyword>
<feature type="transmembrane region" description="Helical" evidence="10">
    <location>
        <begin position="87"/>
        <end position="106"/>
    </location>
</feature>
<keyword evidence="8 10" id="KW-0472">Membrane</keyword>
<dbReference type="GO" id="GO:0006874">
    <property type="term" value="P:intracellular calcium ion homeostasis"/>
    <property type="evidence" value="ECO:0007669"/>
    <property type="project" value="TreeGrafter"/>
</dbReference>
<dbReference type="Gene3D" id="1.20.1420.30">
    <property type="entry name" value="NCX, central ion-binding region"/>
    <property type="match status" value="1"/>
</dbReference>
<comment type="subcellular location">
    <subcellularLocation>
        <location evidence="1">Endomembrane system</location>
        <topology evidence="1">Multi-pass membrane protein</topology>
    </subcellularLocation>
</comment>
<feature type="domain" description="Sodium/calcium exchanger membrane region" evidence="11">
    <location>
        <begin position="268"/>
        <end position="410"/>
    </location>
</feature>
<dbReference type="Pfam" id="PF01699">
    <property type="entry name" value="Na_Ca_ex"/>
    <property type="match status" value="2"/>
</dbReference>
<feature type="compositionally biased region" description="Polar residues" evidence="9">
    <location>
        <begin position="1032"/>
        <end position="1042"/>
    </location>
</feature>
<dbReference type="InterPro" id="IPR004713">
    <property type="entry name" value="CaH_exchang"/>
</dbReference>